<gene>
    <name evidence="3" type="ORF">GQF03_14895</name>
</gene>
<keyword evidence="1" id="KW-1133">Transmembrane helix</keyword>
<dbReference type="InterPro" id="IPR037185">
    <property type="entry name" value="EmrE-like"/>
</dbReference>
<dbReference type="RefSeq" id="WP_161340075.1">
    <property type="nucleotide sequence ID" value="NZ_JBHSDG010000003.1"/>
</dbReference>
<dbReference type="Gene3D" id="1.10.3730.20">
    <property type="match status" value="1"/>
</dbReference>
<accession>A0A845MLD6</accession>
<dbReference type="GO" id="GO:0016020">
    <property type="term" value="C:membrane"/>
    <property type="evidence" value="ECO:0007669"/>
    <property type="project" value="InterPro"/>
</dbReference>
<feature type="transmembrane region" description="Helical" evidence="1">
    <location>
        <begin position="131"/>
        <end position="149"/>
    </location>
</feature>
<feature type="transmembrane region" description="Helical" evidence="1">
    <location>
        <begin position="75"/>
        <end position="94"/>
    </location>
</feature>
<feature type="transmembrane region" description="Helical" evidence="1">
    <location>
        <begin position="106"/>
        <end position="124"/>
    </location>
</feature>
<dbReference type="Pfam" id="PF00892">
    <property type="entry name" value="EamA"/>
    <property type="match status" value="1"/>
</dbReference>
<protein>
    <submittedName>
        <fullName evidence="3">EamA family transporter</fullName>
    </submittedName>
</protein>
<keyword evidence="1" id="KW-0812">Transmembrane</keyword>
<dbReference type="SUPFAM" id="SSF103481">
    <property type="entry name" value="Multidrug resistance efflux transporter EmrE"/>
    <property type="match status" value="2"/>
</dbReference>
<reference evidence="3 4" key="1">
    <citation type="journal article" date="2014" name="Int. J. Syst. Evol. Microbiol.">
        <title>Sneathiella chungangensis sp. nov., isolated from a marine sand, and emended description of the genus Sneathiella.</title>
        <authorList>
            <person name="Siamphan C."/>
            <person name="Kim H."/>
            <person name="Lee J.S."/>
            <person name="Kim W."/>
        </authorList>
    </citation>
    <scope>NUCLEOTIDE SEQUENCE [LARGE SCALE GENOMIC DNA]</scope>
    <source>
        <strain evidence="3 4">KCTC 32476</strain>
    </source>
</reference>
<proteinExistence type="predicted"/>
<dbReference type="EMBL" id="WTVA01000015">
    <property type="protein sequence ID" value="MZR23624.1"/>
    <property type="molecule type" value="Genomic_DNA"/>
</dbReference>
<organism evidence="3 4">
    <name type="scientific">Sneathiella chungangensis</name>
    <dbReference type="NCBI Taxonomy" id="1418234"/>
    <lineage>
        <taxon>Bacteria</taxon>
        <taxon>Pseudomonadati</taxon>
        <taxon>Pseudomonadota</taxon>
        <taxon>Alphaproteobacteria</taxon>
        <taxon>Sneathiellales</taxon>
        <taxon>Sneathiellaceae</taxon>
        <taxon>Sneathiella</taxon>
    </lineage>
</organism>
<dbReference type="OrthoDB" id="7818056at2"/>
<keyword evidence="1" id="KW-0472">Membrane</keyword>
<evidence type="ECO:0000313" key="3">
    <source>
        <dbReference type="EMBL" id="MZR23624.1"/>
    </source>
</evidence>
<feature type="transmembrane region" description="Helical" evidence="1">
    <location>
        <begin position="212"/>
        <end position="231"/>
    </location>
</feature>
<evidence type="ECO:0000259" key="2">
    <source>
        <dbReference type="Pfam" id="PF00892"/>
    </source>
</evidence>
<dbReference type="InterPro" id="IPR000620">
    <property type="entry name" value="EamA_dom"/>
</dbReference>
<dbReference type="PANTHER" id="PTHR22911">
    <property type="entry name" value="ACYL-MALONYL CONDENSING ENZYME-RELATED"/>
    <property type="match status" value="1"/>
</dbReference>
<feature type="transmembrane region" description="Helical" evidence="1">
    <location>
        <begin position="268"/>
        <end position="286"/>
    </location>
</feature>
<dbReference type="AlphaFoldDB" id="A0A845MLD6"/>
<comment type="caution">
    <text evidence="3">The sequence shown here is derived from an EMBL/GenBank/DDBJ whole genome shotgun (WGS) entry which is preliminary data.</text>
</comment>
<keyword evidence="4" id="KW-1185">Reference proteome</keyword>
<dbReference type="PANTHER" id="PTHR22911:SF103">
    <property type="entry name" value="BLR2811 PROTEIN"/>
    <property type="match status" value="1"/>
</dbReference>
<feature type="transmembrane region" description="Helical" evidence="1">
    <location>
        <begin position="42"/>
        <end position="63"/>
    </location>
</feature>
<dbReference type="Proteomes" id="UP000445696">
    <property type="component" value="Unassembled WGS sequence"/>
</dbReference>
<evidence type="ECO:0000313" key="4">
    <source>
        <dbReference type="Proteomes" id="UP000445696"/>
    </source>
</evidence>
<sequence length="293" mass="32054">MSFVAALSSRNIRGIIFMTAGIFFMSSMDAVAKFLVEASYPVVQMLAIRGVVLIPLLVIWMFMHGGPGLIKTRQVGRHTIRVAFGVCAPLLFFLSLKELPLADATVIFFISPFVMTALSVPLFGEKVGVHRWSAIIIGFLGVLVVMQPTSGLLQLEAFMVLGASLCYCGVMLTGRVLSRTESTYTIIFYSNLGVTVITGFLTVFFWTPMPVVDLGLVILMALLSLAGNICLIKSFALGEVGVITPFEYTGLFWAVSLGYFIFADFPAANVWIGVVIIAGSGLYMVYRENLRRR</sequence>
<feature type="transmembrane region" description="Helical" evidence="1">
    <location>
        <begin position="12"/>
        <end position="36"/>
    </location>
</feature>
<feature type="transmembrane region" description="Helical" evidence="1">
    <location>
        <begin position="155"/>
        <end position="174"/>
    </location>
</feature>
<evidence type="ECO:0000256" key="1">
    <source>
        <dbReference type="SAM" id="Phobius"/>
    </source>
</evidence>
<feature type="domain" description="EamA" evidence="2">
    <location>
        <begin position="13"/>
        <end position="146"/>
    </location>
</feature>
<feature type="transmembrane region" description="Helical" evidence="1">
    <location>
        <begin position="186"/>
        <end position="206"/>
    </location>
</feature>
<name>A0A845MLD6_9PROT</name>
<feature type="transmembrane region" description="Helical" evidence="1">
    <location>
        <begin position="243"/>
        <end position="262"/>
    </location>
</feature>